<dbReference type="EMBL" id="CP066786">
    <property type="protein sequence ID" value="QQM29586.1"/>
    <property type="molecule type" value="Genomic_DNA"/>
</dbReference>
<dbReference type="InterPro" id="IPR013901">
    <property type="entry name" value="Anthrone_oxy"/>
</dbReference>
<organism evidence="2 3">
    <name type="scientific">Martelella lutilitoris</name>
    <dbReference type="NCBI Taxonomy" id="2583532"/>
    <lineage>
        <taxon>Bacteria</taxon>
        <taxon>Pseudomonadati</taxon>
        <taxon>Pseudomonadota</taxon>
        <taxon>Alphaproteobacteria</taxon>
        <taxon>Hyphomicrobiales</taxon>
        <taxon>Aurantimonadaceae</taxon>
        <taxon>Martelella</taxon>
    </lineage>
</organism>
<keyword evidence="1" id="KW-0812">Transmembrane</keyword>
<proteinExistence type="predicted"/>
<dbReference type="Pfam" id="PF08592">
    <property type="entry name" value="Anthrone_oxy"/>
    <property type="match status" value="1"/>
</dbReference>
<dbReference type="RefSeq" id="WP_200334529.1">
    <property type="nucleotide sequence ID" value="NZ_CP066786.1"/>
</dbReference>
<dbReference type="Proteomes" id="UP000596083">
    <property type="component" value="Chromosome"/>
</dbReference>
<keyword evidence="1" id="KW-0472">Membrane</keyword>
<accession>A0A7T7KKE5</accession>
<sequence length="156" mass="16583">MTVLLLSAGFLMALLAGVFLSFSDFVMRGLAEAPDHAGAAGMVGLNRTVYRSVFMVLFTGFLPVAAALALLAFLQGAGPSRFLVLAGALAYYSGVFAVTGLGNVPMNRHLARVSARPDETAAYWPNYARRWTRLNHIRTGASGFAAACWLVAASMH</sequence>
<reference evidence="2 3" key="1">
    <citation type="submission" date="2020-12" db="EMBL/GenBank/DDBJ databases">
        <authorList>
            <person name="Zheng R.K."/>
            <person name="Sun C.M."/>
        </authorList>
    </citation>
    <scope>NUCLEOTIDE SEQUENCE [LARGE SCALE GENOMIC DNA]</scope>
    <source>
        <strain evidence="2 3">ZRK001</strain>
    </source>
</reference>
<evidence type="ECO:0000313" key="3">
    <source>
        <dbReference type="Proteomes" id="UP000596083"/>
    </source>
</evidence>
<feature type="transmembrane region" description="Helical" evidence="1">
    <location>
        <begin position="82"/>
        <end position="102"/>
    </location>
</feature>
<protein>
    <submittedName>
        <fullName evidence="2">DUF1772 domain-containing protein</fullName>
    </submittedName>
</protein>
<gene>
    <name evidence="2" type="ORF">JET14_14895</name>
</gene>
<dbReference type="AlphaFoldDB" id="A0A7T7KKE5"/>
<name>A0A7T7KKE5_9HYPH</name>
<keyword evidence="1" id="KW-1133">Transmembrane helix</keyword>
<feature type="transmembrane region" description="Helical" evidence="1">
    <location>
        <begin position="49"/>
        <end position="73"/>
    </location>
</feature>
<evidence type="ECO:0000313" key="2">
    <source>
        <dbReference type="EMBL" id="QQM29586.1"/>
    </source>
</evidence>
<evidence type="ECO:0000256" key="1">
    <source>
        <dbReference type="SAM" id="Phobius"/>
    </source>
</evidence>
<dbReference type="KEGG" id="mlut:JET14_14895"/>